<feature type="domain" description="Pyridoxamine 5'-phosphate oxidase N-terminal" evidence="1">
    <location>
        <begin position="40"/>
        <end position="137"/>
    </location>
</feature>
<dbReference type="PANTHER" id="PTHR42815:SF2">
    <property type="entry name" value="FAD-BINDING, PUTATIVE (AFU_ORTHOLOGUE AFUA_6G07600)-RELATED"/>
    <property type="match status" value="1"/>
</dbReference>
<dbReference type="RefSeq" id="WP_191075288.1">
    <property type="nucleotide sequence ID" value="NZ_JACTAG010000002.1"/>
</dbReference>
<organism evidence="2 3">
    <name type="scientific">Sulfitobacter aestuariivivens</name>
    <dbReference type="NCBI Taxonomy" id="2766981"/>
    <lineage>
        <taxon>Bacteria</taxon>
        <taxon>Pseudomonadati</taxon>
        <taxon>Pseudomonadota</taxon>
        <taxon>Alphaproteobacteria</taxon>
        <taxon>Rhodobacterales</taxon>
        <taxon>Roseobacteraceae</taxon>
        <taxon>Sulfitobacter</taxon>
    </lineage>
</organism>
<protein>
    <submittedName>
        <fullName evidence="2">Pyridoxamine 5'-phosphate oxidase family protein</fullName>
    </submittedName>
</protein>
<dbReference type="InterPro" id="IPR011576">
    <property type="entry name" value="Pyridox_Oxase_N"/>
</dbReference>
<dbReference type="EMBL" id="JACTAG010000002">
    <property type="protein sequence ID" value="MBD3664246.1"/>
    <property type="molecule type" value="Genomic_DNA"/>
</dbReference>
<proteinExistence type="predicted"/>
<dbReference type="InterPro" id="IPR012349">
    <property type="entry name" value="Split_barrel_FMN-bd"/>
</dbReference>
<dbReference type="PANTHER" id="PTHR42815">
    <property type="entry name" value="FAD-BINDING, PUTATIVE (AFU_ORTHOLOGUE AFUA_6G07600)-RELATED"/>
    <property type="match status" value="1"/>
</dbReference>
<keyword evidence="3" id="KW-1185">Reference proteome</keyword>
<dbReference type="AlphaFoldDB" id="A0A927D7L2"/>
<accession>A0A927D7L2</accession>
<evidence type="ECO:0000259" key="1">
    <source>
        <dbReference type="Pfam" id="PF01243"/>
    </source>
</evidence>
<evidence type="ECO:0000313" key="2">
    <source>
        <dbReference type="EMBL" id="MBD3664246.1"/>
    </source>
</evidence>
<dbReference type="Gene3D" id="2.30.110.10">
    <property type="entry name" value="Electron Transport, Fmn-binding Protein, Chain A"/>
    <property type="match status" value="1"/>
</dbReference>
<dbReference type="Pfam" id="PF01243">
    <property type="entry name" value="PNPOx_N"/>
    <property type="match status" value="1"/>
</dbReference>
<name>A0A927D7L2_9RHOB</name>
<comment type="caution">
    <text evidence="2">The sequence shown here is derived from an EMBL/GenBank/DDBJ whole genome shotgun (WGS) entry which is preliminary data.</text>
</comment>
<dbReference type="Proteomes" id="UP000635142">
    <property type="component" value="Unassembled WGS sequence"/>
</dbReference>
<evidence type="ECO:0000313" key="3">
    <source>
        <dbReference type="Proteomes" id="UP000635142"/>
    </source>
</evidence>
<reference evidence="2" key="1">
    <citation type="submission" date="2020-08" db="EMBL/GenBank/DDBJ databases">
        <title>Sulfitobacter aestuariivivens sp. nov., isolated from a tidal flat.</title>
        <authorList>
            <person name="Park S."/>
            <person name="Yoon J.-H."/>
        </authorList>
    </citation>
    <scope>NUCLEOTIDE SEQUENCE</scope>
    <source>
        <strain evidence="2">TSTF-M16</strain>
    </source>
</reference>
<sequence length="205" mass="23005">MTSYADIMFTAQVEAEQDAIGAKGAYARRYDAKHDEPLGEQERSFLTSRTSIYIATVNSDGWPYIQHRGGPLGFLKVLDDRTIGFADYRGNRQLITKGNLAGDDRVSVFAMDYARKARLKLQGYATLVNAADAQEMVEDLQTEGQGRIERVMTIRIAAFDWNCPQFITPRFDTQEMTALVGPELSRLETENAELKAELAKLRTPT</sequence>
<gene>
    <name evidence="2" type="ORF">H9Q16_09965</name>
</gene>
<dbReference type="SUPFAM" id="SSF50475">
    <property type="entry name" value="FMN-binding split barrel"/>
    <property type="match status" value="1"/>
</dbReference>